<dbReference type="PANTHER" id="PTHR30047">
    <property type="entry name" value="HIGH-AFFINITY CHOLINE TRANSPORT PROTEIN-RELATED"/>
    <property type="match status" value="1"/>
</dbReference>
<dbReference type="AlphaFoldDB" id="A0A1M4Y0E6"/>
<gene>
    <name evidence="9" type="ORF">SAMN05444278_11156</name>
</gene>
<reference evidence="9 10" key="1">
    <citation type="submission" date="2016-11" db="EMBL/GenBank/DDBJ databases">
        <authorList>
            <person name="Jaros S."/>
            <person name="Januszkiewicz K."/>
            <person name="Wedrychowicz H."/>
        </authorList>
    </citation>
    <scope>NUCLEOTIDE SEQUENCE [LARGE SCALE GENOMIC DNA]</scope>
    <source>
        <strain evidence="9 10">DSM 25661</strain>
    </source>
</reference>
<evidence type="ECO:0000256" key="3">
    <source>
        <dbReference type="ARBA" id="ARBA00022448"/>
    </source>
</evidence>
<evidence type="ECO:0000256" key="7">
    <source>
        <dbReference type="ARBA" id="ARBA00023136"/>
    </source>
</evidence>
<proteinExistence type="inferred from homology"/>
<comment type="similarity">
    <text evidence="2">Belongs to the BCCT transporter (TC 2.A.15) family.</text>
</comment>
<feature type="transmembrane region" description="Helical" evidence="8">
    <location>
        <begin position="15"/>
        <end position="34"/>
    </location>
</feature>
<comment type="subcellular location">
    <subcellularLocation>
        <location evidence="1">Cell membrane</location>
        <topology evidence="1">Multi-pass membrane protein</topology>
    </subcellularLocation>
</comment>
<feature type="transmembrane region" description="Helical" evidence="8">
    <location>
        <begin position="447"/>
        <end position="466"/>
    </location>
</feature>
<dbReference type="GO" id="GO:0005886">
    <property type="term" value="C:plasma membrane"/>
    <property type="evidence" value="ECO:0007669"/>
    <property type="project" value="UniProtKB-SubCell"/>
</dbReference>
<feature type="transmembrane region" description="Helical" evidence="8">
    <location>
        <begin position="144"/>
        <end position="164"/>
    </location>
</feature>
<dbReference type="Proteomes" id="UP000184462">
    <property type="component" value="Unassembled WGS sequence"/>
</dbReference>
<feature type="transmembrane region" description="Helical" evidence="8">
    <location>
        <begin position="233"/>
        <end position="251"/>
    </location>
</feature>
<keyword evidence="6 8" id="KW-1133">Transmembrane helix</keyword>
<sequence length="504" mass="55269">MKNYTNKYFDISKPVFIPSAIITILFVGFTILFSDQAEAGFSNFQSYMTTHFGWLINLGINYFLIFVLYLAFSKLGKIKIGGKEAKPSFNKFSWVAMLFSAGMGIGLVYFSVAEPMLHFNHPIIEDATAVEKARLAMRNTYFHYGFHVWGIYMLLGIALAYFSFNKKAPLSLKSTLIPLFGQRMNSWPGYLIDIIAVLATLFGLATSLGFGALQFSTGLSEYFGLESTTSLQVISIIGITIIATISVVSGLNKGLKYLSNANIIIALAVFGFVLILGSTVNLIDGFVESLGNYASSIVELSLFRNQHGTSGEWFKAWSMFYWVWWISWSPFVGTFVARISKGRTIKEIAIYGLIVPSLFSFLWMSVFGGTALSLQLDGSLDLASIVAQDSSVGLFKLLETLPYYEITAFICIVLVGTFFVTSSDSGSLVVDLMTSGGKLDAPRGQKVFWAFMEGAIAIALLVGGGLTALQSASISTGFPFAIILVLVSISLIKSLKNDEQIKYK</sequence>
<accession>A0A1M4Y0E6</accession>
<organism evidence="9 10">
    <name type="scientific">Psychroflexus salarius</name>
    <dbReference type="NCBI Taxonomy" id="1155689"/>
    <lineage>
        <taxon>Bacteria</taxon>
        <taxon>Pseudomonadati</taxon>
        <taxon>Bacteroidota</taxon>
        <taxon>Flavobacteriia</taxon>
        <taxon>Flavobacteriales</taxon>
        <taxon>Flavobacteriaceae</taxon>
        <taxon>Psychroflexus</taxon>
    </lineage>
</organism>
<dbReference type="PANTHER" id="PTHR30047:SF7">
    <property type="entry name" value="HIGH-AFFINITY CHOLINE TRANSPORT PROTEIN"/>
    <property type="match status" value="1"/>
</dbReference>
<evidence type="ECO:0000256" key="4">
    <source>
        <dbReference type="ARBA" id="ARBA00022475"/>
    </source>
</evidence>
<evidence type="ECO:0000256" key="6">
    <source>
        <dbReference type="ARBA" id="ARBA00022989"/>
    </source>
</evidence>
<feature type="transmembrane region" description="Helical" evidence="8">
    <location>
        <begin position="92"/>
        <end position="112"/>
    </location>
</feature>
<evidence type="ECO:0000313" key="10">
    <source>
        <dbReference type="Proteomes" id="UP000184462"/>
    </source>
</evidence>
<dbReference type="NCBIfam" id="TIGR00842">
    <property type="entry name" value="bcct"/>
    <property type="match status" value="1"/>
</dbReference>
<keyword evidence="5 8" id="KW-0812">Transmembrane</keyword>
<evidence type="ECO:0000256" key="8">
    <source>
        <dbReference type="SAM" id="Phobius"/>
    </source>
</evidence>
<name>A0A1M4Y0E6_9FLAO</name>
<feature type="transmembrane region" description="Helical" evidence="8">
    <location>
        <begin position="190"/>
        <end position="213"/>
    </location>
</feature>
<dbReference type="RefSeq" id="WP_073193668.1">
    <property type="nucleotide sequence ID" value="NZ_FQTW01000011.1"/>
</dbReference>
<feature type="transmembrane region" description="Helical" evidence="8">
    <location>
        <begin position="401"/>
        <end position="420"/>
    </location>
</feature>
<feature type="transmembrane region" description="Helical" evidence="8">
    <location>
        <begin position="263"/>
        <end position="283"/>
    </location>
</feature>
<feature type="transmembrane region" description="Helical" evidence="8">
    <location>
        <begin position="319"/>
        <end position="337"/>
    </location>
</feature>
<keyword evidence="4" id="KW-1003">Cell membrane</keyword>
<dbReference type="InterPro" id="IPR000060">
    <property type="entry name" value="BCCT_transptr"/>
</dbReference>
<keyword evidence="3" id="KW-0813">Transport</keyword>
<dbReference type="GO" id="GO:0022857">
    <property type="term" value="F:transmembrane transporter activity"/>
    <property type="evidence" value="ECO:0007669"/>
    <property type="project" value="InterPro"/>
</dbReference>
<evidence type="ECO:0000256" key="1">
    <source>
        <dbReference type="ARBA" id="ARBA00004651"/>
    </source>
</evidence>
<dbReference type="Pfam" id="PF02028">
    <property type="entry name" value="BCCT"/>
    <property type="match status" value="1"/>
</dbReference>
<protein>
    <submittedName>
        <fullName evidence="9">Choline/glycine/proline betaine transport protein</fullName>
    </submittedName>
</protein>
<feature type="transmembrane region" description="Helical" evidence="8">
    <location>
        <begin position="472"/>
        <end position="492"/>
    </location>
</feature>
<keyword evidence="10" id="KW-1185">Reference proteome</keyword>
<feature type="transmembrane region" description="Helical" evidence="8">
    <location>
        <begin position="349"/>
        <end position="372"/>
    </location>
</feature>
<evidence type="ECO:0000256" key="2">
    <source>
        <dbReference type="ARBA" id="ARBA00005658"/>
    </source>
</evidence>
<keyword evidence="7 8" id="KW-0472">Membrane</keyword>
<dbReference type="EMBL" id="FQTW01000011">
    <property type="protein sequence ID" value="SHE99211.1"/>
    <property type="molecule type" value="Genomic_DNA"/>
</dbReference>
<feature type="transmembrane region" description="Helical" evidence="8">
    <location>
        <begin position="54"/>
        <end position="72"/>
    </location>
</feature>
<dbReference type="OrthoDB" id="9775735at2"/>
<evidence type="ECO:0000256" key="5">
    <source>
        <dbReference type="ARBA" id="ARBA00022692"/>
    </source>
</evidence>
<evidence type="ECO:0000313" key="9">
    <source>
        <dbReference type="EMBL" id="SHE99211.1"/>
    </source>
</evidence>